<evidence type="ECO:0000313" key="3">
    <source>
        <dbReference type="EMBL" id="HGM57998.1"/>
    </source>
</evidence>
<feature type="transmembrane region" description="Helical" evidence="1">
    <location>
        <begin position="365"/>
        <end position="383"/>
    </location>
</feature>
<dbReference type="EMBL" id="DTBJ01000003">
    <property type="protein sequence ID" value="HGM57998.1"/>
    <property type="molecule type" value="Genomic_DNA"/>
</dbReference>
<feature type="domain" description="Major facilitator superfamily (MFS) profile" evidence="2">
    <location>
        <begin position="1"/>
        <end position="387"/>
    </location>
</feature>
<sequence length="392" mass="42745">MAISWFLFGISGSLTGPFFMLYAKSLGAQDFSIAVMRSIGMLAFAFSTIIGGILTDYIGRVKTIIIGTSIVTLTSFGYAFVKDWIQLSILWIIEQIAHFYAPALMAIIMDSLQQNTVFKGFLVLNTFSAIPGLFMPVIGGIMYDTYGLTGIRYAFVTSGIISTIVLILRIRFLRETLIVKNNGNNKFKSIILDVIKYRNVLKIVLAVYVYTSVIGPIVSAVSSTYGSIYVVEILKISKTELGLLSSIGTATSIILGVLIASSRSINNKLAITIASLSLTLSMALFTLPGYLNKFILELLVLSTIFGSLHGVLIGPLLSTIMTRILPVEIRGRLIGIQRMFESLGASLSAVYAGLLYVYFGPINSLLISTVTSIIVLPYLIFLYKFSGQSISQ</sequence>
<dbReference type="PANTHER" id="PTHR23518">
    <property type="entry name" value="C-METHYLTRANSFERASE"/>
    <property type="match status" value="1"/>
</dbReference>
<comment type="caution">
    <text evidence="3">The sequence shown here is derived from an EMBL/GenBank/DDBJ whole genome shotgun (WGS) entry which is preliminary data.</text>
</comment>
<dbReference type="Pfam" id="PF07690">
    <property type="entry name" value="MFS_1"/>
    <property type="match status" value="1"/>
</dbReference>
<feature type="transmembrane region" description="Helical" evidence="1">
    <location>
        <begin position="294"/>
        <end position="318"/>
    </location>
</feature>
<dbReference type="InterPro" id="IPR036259">
    <property type="entry name" value="MFS_trans_sf"/>
</dbReference>
<keyword evidence="1" id="KW-0812">Transmembrane</keyword>
<dbReference type="SUPFAM" id="SSF103473">
    <property type="entry name" value="MFS general substrate transporter"/>
    <property type="match status" value="1"/>
</dbReference>
<dbReference type="GO" id="GO:0022857">
    <property type="term" value="F:transmembrane transporter activity"/>
    <property type="evidence" value="ECO:0007669"/>
    <property type="project" value="InterPro"/>
</dbReference>
<feature type="transmembrane region" description="Helical" evidence="1">
    <location>
        <begin position="339"/>
        <end position="359"/>
    </location>
</feature>
<name>A0A7C4D923_STAMA</name>
<evidence type="ECO:0000256" key="1">
    <source>
        <dbReference type="SAM" id="Phobius"/>
    </source>
</evidence>
<accession>A0A7C4D923</accession>
<feature type="transmembrane region" description="Helical" evidence="1">
    <location>
        <begin position="241"/>
        <end position="260"/>
    </location>
</feature>
<protein>
    <submittedName>
        <fullName evidence="3">MFS transporter</fullName>
    </submittedName>
</protein>
<reference evidence="3" key="1">
    <citation type="journal article" date="2020" name="mSystems">
        <title>Genome- and Community-Level Interaction Insights into Carbon Utilization and Element Cycling Functions of Hydrothermarchaeota in Hydrothermal Sediment.</title>
        <authorList>
            <person name="Zhou Z."/>
            <person name="Liu Y."/>
            <person name="Xu W."/>
            <person name="Pan J."/>
            <person name="Luo Z.H."/>
            <person name="Li M."/>
        </authorList>
    </citation>
    <scope>NUCLEOTIDE SEQUENCE [LARGE SCALE GENOMIC DNA]</scope>
    <source>
        <strain evidence="3">SpSt-642</strain>
    </source>
</reference>
<keyword evidence="1" id="KW-1133">Transmembrane helix</keyword>
<feature type="transmembrane region" description="Helical" evidence="1">
    <location>
        <begin position="87"/>
        <end position="109"/>
    </location>
</feature>
<feature type="transmembrane region" description="Helical" evidence="1">
    <location>
        <begin position="61"/>
        <end position="81"/>
    </location>
</feature>
<dbReference type="Gene3D" id="1.20.1250.20">
    <property type="entry name" value="MFS general substrate transporter like domains"/>
    <property type="match status" value="1"/>
</dbReference>
<feature type="transmembrane region" description="Helical" evidence="1">
    <location>
        <begin position="31"/>
        <end position="54"/>
    </location>
</feature>
<organism evidence="3">
    <name type="scientific">Staphylothermus marinus</name>
    <dbReference type="NCBI Taxonomy" id="2280"/>
    <lineage>
        <taxon>Archaea</taxon>
        <taxon>Thermoproteota</taxon>
        <taxon>Thermoprotei</taxon>
        <taxon>Desulfurococcales</taxon>
        <taxon>Desulfurococcaceae</taxon>
        <taxon>Staphylothermus</taxon>
    </lineage>
</organism>
<dbReference type="InterPro" id="IPR020846">
    <property type="entry name" value="MFS_dom"/>
</dbReference>
<feature type="transmembrane region" description="Helical" evidence="1">
    <location>
        <begin position="200"/>
        <end position="221"/>
    </location>
</feature>
<gene>
    <name evidence="3" type="ORF">ENU14_00165</name>
</gene>
<feature type="transmembrane region" description="Helical" evidence="1">
    <location>
        <begin position="269"/>
        <end position="288"/>
    </location>
</feature>
<evidence type="ECO:0000259" key="2">
    <source>
        <dbReference type="PROSITE" id="PS50850"/>
    </source>
</evidence>
<keyword evidence="1" id="KW-0472">Membrane</keyword>
<dbReference type="AlphaFoldDB" id="A0A7C4D923"/>
<dbReference type="InterPro" id="IPR011701">
    <property type="entry name" value="MFS"/>
</dbReference>
<proteinExistence type="predicted"/>
<feature type="transmembrane region" description="Helical" evidence="1">
    <location>
        <begin position="121"/>
        <end position="143"/>
    </location>
</feature>
<dbReference type="PANTHER" id="PTHR23518:SF2">
    <property type="entry name" value="MAJOR FACILITATOR SUPERFAMILY TRANSPORTER"/>
    <property type="match status" value="1"/>
</dbReference>
<dbReference type="PROSITE" id="PS50850">
    <property type="entry name" value="MFS"/>
    <property type="match status" value="1"/>
</dbReference>
<feature type="transmembrane region" description="Helical" evidence="1">
    <location>
        <begin position="149"/>
        <end position="168"/>
    </location>
</feature>